<accession>A0ABR2N8T9</accession>
<evidence type="ECO:0000256" key="1">
    <source>
        <dbReference type="SAM" id="MobiDB-lite"/>
    </source>
</evidence>
<feature type="compositionally biased region" description="Basic and acidic residues" evidence="1">
    <location>
        <begin position="68"/>
        <end position="84"/>
    </location>
</feature>
<name>A0ABR2N8T9_9ROSI</name>
<protein>
    <submittedName>
        <fullName evidence="2">Uncharacterized protein</fullName>
    </submittedName>
</protein>
<dbReference type="Proteomes" id="UP001396334">
    <property type="component" value="Unassembled WGS sequence"/>
</dbReference>
<dbReference type="EMBL" id="JBBPBN010000209">
    <property type="protein sequence ID" value="KAK8972563.1"/>
    <property type="molecule type" value="Genomic_DNA"/>
</dbReference>
<evidence type="ECO:0000313" key="2">
    <source>
        <dbReference type="EMBL" id="KAK8972563.1"/>
    </source>
</evidence>
<sequence length="84" mass="9546">MLTGKAAIQSSGRKYVVDLPRWVLSVAVMTCVTRLLDMRSRTEEVTRMIEEIRPFESEEVTRMIGEIRPSESEPSEDKSKGSDI</sequence>
<reference evidence="2 3" key="1">
    <citation type="journal article" date="2024" name="G3 (Bethesda)">
        <title>Genome assembly of Hibiscus sabdariffa L. provides insights into metabolisms of medicinal natural products.</title>
        <authorList>
            <person name="Kim T."/>
        </authorList>
    </citation>
    <scope>NUCLEOTIDE SEQUENCE [LARGE SCALE GENOMIC DNA]</scope>
    <source>
        <strain evidence="2">TK-2024</strain>
        <tissue evidence="2">Old leaves</tissue>
    </source>
</reference>
<gene>
    <name evidence="2" type="ORF">V6N11_051227</name>
</gene>
<feature type="region of interest" description="Disordered" evidence="1">
    <location>
        <begin position="65"/>
        <end position="84"/>
    </location>
</feature>
<evidence type="ECO:0000313" key="3">
    <source>
        <dbReference type="Proteomes" id="UP001396334"/>
    </source>
</evidence>
<proteinExistence type="predicted"/>
<comment type="caution">
    <text evidence="2">The sequence shown here is derived from an EMBL/GenBank/DDBJ whole genome shotgun (WGS) entry which is preliminary data.</text>
</comment>
<keyword evidence="3" id="KW-1185">Reference proteome</keyword>
<organism evidence="2 3">
    <name type="scientific">Hibiscus sabdariffa</name>
    <name type="common">roselle</name>
    <dbReference type="NCBI Taxonomy" id="183260"/>
    <lineage>
        <taxon>Eukaryota</taxon>
        <taxon>Viridiplantae</taxon>
        <taxon>Streptophyta</taxon>
        <taxon>Embryophyta</taxon>
        <taxon>Tracheophyta</taxon>
        <taxon>Spermatophyta</taxon>
        <taxon>Magnoliopsida</taxon>
        <taxon>eudicotyledons</taxon>
        <taxon>Gunneridae</taxon>
        <taxon>Pentapetalae</taxon>
        <taxon>rosids</taxon>
        <taxon>malvids</taxon>
        <taxon>Malvales</taxon>
        <taxon>Malvaceae</taxon>
        <taxon>Malvoideae</taxon>
        <taxon>Hibiscus</taxon>
    </lineage>
</organism>